<accession>A0A4U5M227</accession>
<evidence type="ECO:0000313" key="3">
    <source>
        <dbReference type="Proteomes" id="UP000298663"/>
    </source>
</evidence>
<evidence type="ECO:0000256" key="1">
    <source>
        <dbReference type="SAM" id="Phobius"/>
    </source>
</evidence>
<name>A0A4U5M227_STECR</name>
<comment type="caution">
    <text evidence="2">The sequence shown here is derived from an EMBL/GenBank/DDBJ whole genome shotgun (WGS) entry which is preliminary data.</text>
</comment>
<gene>
    <name evidence="2" type="ORF">L596_026679</name>
</gene>
<protein>
    <submittedName>
        <fullName evidence="2">Uncharacterized protein</fullName>
    </submittedName>
</protein>
<reference evidence="2 3" key="2">
    <citation type="journal article" date="2019" name="G3 (Bethesda)">
        <title>Hybrid Assembly of the Genome of the Entomopathogenic Nematode Steinernema carpocapsae Identifies the X-Chromosome.</title>
        <authorList>
            <person name="Serra L."/>
            <person name="Macchietto M."/>
            <person name="Macias-Munoz A."/>
            <person name="McGill C.J."/>
            <person name="Rodriguez I.M."/>
            <person name="Rodriguez B."/>
            <person name="Murad R."/>
            <person name="Mortazavi A."/>
        </authorList>
    </citation>
    <scope>NUCLEOTIDE SEQUENCE [LARGE SCALE GENOMIC DNA]</scope>
    <source>
        <strain evidence="2 3">ALL</strain>
    </source>
</reference>
<dbReference type="AlphaFoldDB" id="A0A4U5M227"/>
<keyword evidence="3" id="KW-1185">Reference proteome</keyword>
<proteinExistence type="predicted"/>
<dbReference type="Proteomes" id="UP000298663">
    <property type="component" value="Unassembled WGS sequence"/>
</dbReference>
<keyword evidence="1" id="KW-0812">Transmembrane</keyword>
<organism evidence="2 3">
    <name type="scientific">Steinernema carpocapsae</name>
    <name type="common">Entomopathogenic nematode</name>
    <dbReference type="NCBI Taxonomy" id="34508"/>
    <lineage>
        <taxon>Eukaryota</taxon>
        <taxon>Metazoa</taxon>
        <taxon>Ecdysozoa</taxon>
        <taxon>Nematoda</taxon>
        <taxon>Chromadorea</taxon>
        <taxon>Rhabditida</taxon>
        <taxon>Tylenchina</taxon>
        <taxon>Panagrolaimomorpha</taxon>
        <taxon>Strongyloidoidea</taxon>
        <taxon>Steinernematidae</taxon>
        <taxon>Steinernema</taxon>
    </lineage>
</organism>
<feature type="transmembrane region" description="Helical" evidence="1">
    <location>
        <begin position="26"/>
        <end position="49"/>
    </location>
</feature>
<evidence type="ECO:0000313" key="2">
    <source>
        <dbReference type="EMBL" id="TKR62761.1"/>
    </source>
</evidence>
<keyword evidence="1" id="KW-1133">Transmembrane helix</keyword>
<sequence>MYADPVTVSPKYNNTYSYTFYIQQTVLVYTLVFSLLTLALYAGLVVYLVRQRKGINHSSASYNEKWIFAQAIIRFFVDVTLNFTFHLGPKFTVLPHWMMVYDRLYY</sequence>
<keyword evidence="1" id="KW-0472">Membrane</keyword>
<dbReference type="EMBL" id="AZBU02000010">
    <property type="protein sequence ID" value="TKR62761.1"/>
    <property type="molecule type" value="Genomic_DNA"/>
</dbReference>
<reference evidence="2 3" key="1">
    <citation type="journal article" date="2015" name="Genome Biol.">
        <title>Comparative genomics of Steinernema reveals deeply conserved gene regulatory networks.</title>
        <authorList>
            <person name="Dillman A.R."/>
            <person name="Macchietto M."/>
            <person name="Porter C.F."/>
            <person name="Rogers A."/>
            <person name="Williams B."/>
            <person name="Antoshechkin I."/>
            <person name="Lee M.M."/>
            <person name="Goodwin Z."/>
            <person name="Lu X."/>
            <person name="Lewis E.E."/>
            <person name="Goodrich-Blair H."/>
            <person name="Stock S.P."/>
            <person name="Adams B.J."/>
            <person name="Sternberg P.W."/>
            <person name="Mortazavi A."/>
        </authorList>
    </citation>
    <scope>NUCLEOTIDE SEQUENCE [LARGE SCALE GENOMIC DNA]</scope>
    <source>
        <strain evidence="2 3">ALL</strain>
    </source>
</reference>